<accession>V2WQV6</accession>
<comment type="caution">
    <text evidence="1">The sequence shown here is derived from an EMBL/GenBank/DDBJ whole genome shotgun (WGS) entry which is preliminary data.</text>
</comment>
<protein>
    <submittedName>
        <fullName evidence="1">Uncharacterized protein</fullName>
    </submittedName>
</protein>
<name>V2WQV6_MONRO</name>
<keyword evidence="2" id="KW-1185">Reference proteome</keyword>
<sequence length="222" mass="24645">MVPVDDRKGYMIGHLRGLQCITFHISGGKEEGQGATDSERDAISGVLNRVGHTLETVSSINLELVTFVVDGVVASDAWDGLDVVLSFRKFDATLTFHTAGGLRADPMSWPTSWQADLFSAVLTHLRNTLETVSSRHLKTVTFIMDDLVTADAWGELDIILSSGIFHDVSKQIIVVSKQDIDIDTHAFRKFLCRCDEQDKLSVTKLYKSHSSSYVNMLETRII</sequence>
<dbReference type="Proteomes" id="UP000017559">
    <property type="component" value="Unassembled WGS sequence"/>
</dbReference>
<organism evidence="1 2">
    <name type="scientific">Moniliophthora roreri (strain MCA 2997)</name>
    <name type="common">Cocoa frosty pod rot fungus</name>
    <name type="synonym">Crinipellis roreri</name>
    <dbReference type="NCBI Taxonomy" id="1381753"/>
    <lineage>
        <taxon>Eukaryota</taxon>
        <taxon>Fungi</taxon>
        <taxon>Dikarya</taxon>
        <taxon>Basidiomycota</taxon>
        <taxon>Agaricomycotina</taxon>
        <taxon>Agaricomycetes</taxon>
        <taxon>Agaricomycetidae</taxon>
        <taxon>Agaricales</taxon>
        <taxon>Marasmiineae</taxon>
        <taxon>Marasmiaceae</taxon>
        <taxon>Moniliophthora</taxon>
    </lineage>
</organism>
<dbReference type="AlphaFoldDB" id="V2WQV6"/>
<dbReference type="EMBL" id="AWSO01000575">
    <property type="protein sequence ID" value="ESK89213.1"/>
    <property type="molecule type" value="Genomic_DNA"/>
</dbReference>
<gene>
    <name evidence="1" type="ORF">Moror_5189</name>
</gene>
<reference evidence="1 2" key="1">
    <citation type="journal article" date="2014" name="BMC Genomics">
        <title>Genome and secretome analysis of the hemibiotrophic fungal pathogen, Moniliophthora roreri, which causes frosty pod rot disease of cacao: mechanisms of the biotrophic and necrotrophic phases.</title>
        <authorList>
            <person name="Meinhardt L.W."/>
            <person name="Costa G.G.L."/>
            <person name="Thomazella D.P.T."/>
            <person name="Teixeira P.J.P.L."/>
            <person name="Carazzolle M.F."/>
            <person name="Schuster S.C."/>
            <person name="Carlson J.E."/>
            <person name="Guiltinan M.J."/>
            <person name="Mieczkowski P."/>
            <person name="Farmer A."/>
            <person name="Ramaraj T."/>
            <person name="Crozier J."/>
            <person name="Davis R.E."/>
            <person name="Shao J."/>
            <person name="Melnick R.L."/>
            <person name="Pereira G.A.G."/>
            <person name="Bailey B.A."/>
        </authorList>
    </citation>
    <scope>NUCLEOTIDE SEQUENCE [LARGE SCALE GENOMIC DNA]</scope>
    <source>
        <strain evidence="1 2">MCA 2997</strain>
    </source>
</reference>
<dbReference type="HOGENOM" id="CLU_1245680_0_0_1"/>
<proteinExistence type="predicted"/>
<evidence type="ECO:0000313" key="2">
    <source>
        <dbReference type="Proteomes" id="UP000017559"/>
    </source>
</evidence>
<evidence type="ECO:0000313" key="1">
    <source>
        <dbReference type="EMBL" id="ESK89213.1"/>
    </source>
</evidence>
<dbReference type="KEGG" id="mrr:Moror_5189"/>